<proteinExistence type="predicted"/>
<evidence type="ECO:0000313" key="3">
    <source>
        <dbReference type="WBParaSite" id="Gr19_v10_g14587.t1"/>
    </source>
</evidence>
<evidence type="ECO:0000256" key="1">
    <source>
        <dbReference type="SAM" id="MobiDB-lite"/>
    </source>
</evidence>
<sequence>MNFLRWKCLSKSNANKPKFRVHRAGTANRGKEKGTVIAYSVKTLNSGVHLCGLIRQKVSQRFVMLDADWLIPTTTVAAPAIVPVSKGLRQGKKGGVCLFGWGKCIQKDDLATSTCCSADYKFTCCDTALTTEATTVTTTLLPEQKLEKAYKDAATLCQCKWKMRQDGWVQSQSLLQGGLIKKNTTELILELRAKDECKTANFTCFCDVSNYEGWRGLKFTSLRPQLHVPDTLRQAAAPKKPDRNPCKHLPIPHAEPPQSTTNSEICPVPPSQPIVIAASSLHPRRSCSG</sequence>
<name>A0A914H702_GLORO</name>
<dbReference type="Proteomes" id="UP000887572">
    <property type="component" value="Unplaced"/>
</dbReference>
<accession>A0A914H702</accession>
<dbReference type="AlphaFoldDB" id="A0A914H702"/>
<keyword evidence="2" id="KW-1185">Reference proteome</keyword>
<evidence type="ECO:0000313" key="2">
    <source>
        <dbReference type="Proteomes" id="UP000887572"/>
    </source>
</evidence>
<reference evidence="3" key="1">
    <citation type="submission" date="2022-11" db="UniProtKB">
        <authorList>
            <consortium name="WormBaseParasite"/>
        </authorList>
    </citation>
    <scope>IDENTIFICATION</scope>
</reference>
<protein>
    <submittedName>
        <fullName evidence="3">SMB domain-containing protein</fullName>
    </submittedName>
</protein>
<feature type="region of interest" description="Disordered" evidence="1">
    <location>
        <begin position="234"/>
        <end position="268"/>
    </location>
</feature>
<organism evidence="2 3">
    <name type="scientific">Globodera rostochiensis</name>
    <name type="common">Golden nematode worm</name>
    <name type="synonym">Heterodera rostochiensis</name>
    <dbReference type="NCBI Taxonomy" id="31243"/>
    <lineage>
        <taxon>Eukaryota</taxon>
        <taxon>Metazoa</taxon>
        <taxon>Ecdysozoa</taxon>
        <taxon>Nematoda</taxon>
        <taxon>Chromadorea</taxon>
        <taxon>Rhabditida</taxon>
        <taxon>Tylenchina</taxon>
        <taxon>Tylenchomorpha</taxon>
        <taxon>Tylenchoidea</taxon>
        <taxon>Heteroderidae</taxon>
        <taxon>Heteroderinae</taxon>
        <taxon>Globodera</taxon>
    </lineage>
</organism>
<dbReference type="WBParaSite" id="Gr19_v10_g14587.t1">
    <property type="protein sequence ID" value="Gr19_v10_g14587.t1"/>
    <property type="gene ID" value="Gr19_v10_g14587"/>
</dbReference>